<sequence length="196" mass="21427">MGSSAALIFSTLTGIYLLAVLLRFLLQVAKADFYNPVSQAVIKITDPMVRILRTFIPGYKGIDISSLVLAFIVEAAAICVLIILYGGTIPGAGYIITWAFVGVVLFIVSIYYYAILASIIMSFVMMFSGSTNPHPLLLLVWQLTEPVMAPVRKIIPSMGGMDFSPIFIFIAIQIIQNFILSTFGINQQHAMVIIGI</sequence>
<comment type="similarity">
    <text evidence="1">Belongs to the YggT family.</text>
</comment>
<dbReference type="Pfam" id="PF02325">
    <property type="entry name" value="CCB3_YggT"/>
    <property type="match status" value="2"/>
</dbReference>
<protein>
    <submittedName>
        <fullName evidence="3">YggT family protein</fullName>
    </submittedName>
</protein>
<keyword evidence="2" id="KW-1133">Transmembrane helix</keyword>
<comment type="caution">
    <text evidence="3">The sequence shown here is derived from an EMBL/GenBank/DDBJ whole genome shotgun (WGS) entry which is preliminary data.</text>
</comment>
<keyword evidence="2" id="KW-0812">Transmembrane</keyword>
<evidence type="ECO:0000313" key="3">
    <source>
        <dbReference type="EMBL" id="PCI77268.1"/>
    </source>
</evidence>
<feature type="transmembrane region" description="Helical" evidence="2">
    <location>
        <begin position="6"/>
        <end position="26"/>
    </location>
</feature>
<dbReference type="GO" id="GO:0016020">
    <property type="term" value="C:membrane"/>
    <property type="evidence" value="ECO:0007669"/>
    <property type="project" value="InterPro"/>
</dbReference>
<organism evidence="3 4">
    <name type="scientific">SAR86 cluster bacterium</name>
    <dbReference type="NCBI Taxonomy" id="2030880"/>
    <lineage>
        <taxon>Bacteria</taxon>
        <taxon>Pseudomonadati</taxon>
        <taxon>Pseudomonadota</taxon>
        <taxon>Gammaproteobacteria</taxon>
        <taxon>SAR86 cluster</taxon>
    </lineage>
</organism>
<evidence type="ECO:0000313" key="4">
    <source>
        <dbReference type="Proteomes" id="UP000218767"/>
    </source>
</evidence>
<evidence type="ECO:0000256" key="1">
    <source>
        <dbReference type="ARBA" id="ARBA00010894"/>
    </source>
</evidence>
<dbReference type="InterPro" id="IPR003425">
    <property type="entry name" value="CCB3/YggT"/>
</dbReference>
<keyword evidence="2" id="KW-0472">Membrane</keyword>
<gene>
    <name evidence="3" type="ORF">COB20_08645</name>
</gene>
<feature type="transmembrane region" description="Helical" evidence="2">
    <location>
        <begin position="67"/>
        <end position="86"/>
    </location>
</feature>
<dbReference type="EMBL" id="NVUL01000047">
    <property type="protein sequence ID" value="PCI77268.1"/>
    <property type="molecule type" value="Genomic_DNA"/>
</dbReference>
<evidence type="ECO:0000256" key="2">
    <source>
        <dbReference type="SAM" id="Phobius"/>
    </source>
</evidence>
<name>A0A2A4X3R0_9GAMM</name>
<reference evidence="4" key="1">
    <citation type="submission" date="2017-08" db="EMBL/GenBank/DDBJ databases">
        <title>A dynamic microbial community with high functional redundancy inhabits the cold, oxic subseafloor aquifer.</title>
        <authorList>
            <person name="Tully B.J."/>
            <person name="Wheat C.G."/>
            <person name="Glazer B.T."/>
            <person name="Huber J.A."/>
        </authorList>
    </citation>
    <scope>NUCLEOTIDE SEQUENCE [LARGE SCALE GENOMIC DNA]</scope>
</reference>
<accession>A0A2A4X3R0</accession>
<dbReference type="PANTHER" id="PTHR33219">
    <property type="entry name" value="YLMG HOMOLOG PROTEIN 2, CHLOROPLASTIC"/>
    <property type="match status" value="1"/>
</dbReference>
<dbReference type="Proteomes" id="UP000218767">
    <property type="component" value="Unassembled WGS sequence"/>
</dbReference>
<dbReference type="AlphaFoldDB" id="A0A2A4X3R0"/>
<proteinExistence type="inferred from homology"/>
<feature type="transmembrane region" description="Helical" evidence="2">
    <location>
        <begin position="163"/>
        <end position="185"/>
    </location>
</feature>
<dbReference type="PANTHER" id="PTHR33219:SF14">
    <property type="entry name" value="PROTEIN COFACTOR ASSEMBLY OF COMPLEX C SUBUNIT B CCB3, CHLOROPLASTIC-RELATED"/>
    <property type="match status" value="1"/>
</dbReference>
<feature type="transmembrane region" description="Helical" evidence="2">
    <location>
        <begin position="92"/>
        <end position="113"/>
    </location>
</feature>